<accession>A0A5B7K7Y7</accession>
<feature type="region of interest" description="Disordered" evidence="1">
    <location>
        <begin position="1"/>
        <end position="29"/>
    </location>
</feature>
<name>A0A5B7K7Y7_PORTR</name>
<gene>
    <name evidence="2" type="ORF">E2C01_102347</name>
</gene>
<evidence type="ECO:0000313" key="2">
    <source>
        <dbReference type="EMBL" id="MPD06532.1"/>
    </source>
</evidence>
<evidence type="ECO:0000256" key="1">
    <source>
        <dbReference type="SAM" id="MobiDB-lite"/>
    </source>
</evidence>
<comment type="caution">
    <text evidence="2">The sequence shown here is derived from an EMBL/GenBank/DDBJ whole genome shotgun (WGS) entry which is preliminary data.</text>
</comment>
<evidence type="ECO:0000313" key="3">
    <source>
        <dbReference type="Proteomes" id="UP000324222"/>
    </source>
</evidence>
<dbReference type="AlphaFoldDB" id="A0A5B7K7Y7"/>
<protein>
    <submittedName>
        <fullName evidence="2">Uncharacterized protein</fullName>
    </submittedName>
</protein>
<feature type="compositionally biased region" description="Polar residues" evidence="1">
    <location>
        <begin position="1"/>
        <end position="24"/>
    </location>
</feature>
<sequence>MPPTCSYTASTAATGTHLPQQQPRRTQDGMATDTGIILGEGLGLARESEAQILTRLRQTYSERQGI</sequence>
<reference evidence="2 3" key="1">
    <citation type="submission" date="2019-05" db="EMBL/GenBank/DDBJ databases">
        <title>Another draft genome of Portunus trituberculatus and its Hox gene families provides insights of decapod evolution.</title>
        <authorList>
            <person name="Jeong J.-H."/>
            <person name="Song I."/>
            <person name="Kim S."/>
            <person name="Choi T."/>
            <person name="Kim D."/>
            <person name="Ryu S."/>
            <person name="Kim W."/>
        </authorList>
    </citation>
    <scope>NUCLEOTIDE SEQUENCE [LARGE SCALE GENOMIC DNA]</scope>
    <source>
        <tissue evidence="2">Muscle</tissue>
    </source>
</reference>
<dbReference type="EMBL" id="VSRR010151780">
    <property type="protein sequence ID" value="MPD06532.1"/>
    <property type="molecule type" value="Genomic_DNA"/>
</dbReference>
<keyword evidence="3" id="KW-1185">Reference proteome</keyword>
<organism evidence="2 3">
    <name type="scientific">Portunus trituberculatus</name>
    <name type="common">Swimming crab</name>
    <name type="synonym">Neptunus trituberculatus</name>
    <dbReference type="NCBI Taxonomy" id="210409"/>
    <lineage>
        <taxon>Eukaryota</taxon>
        <taxon>Metazoa</taxon>
        <taxon>Ecdysozoa</taxon>
        <taxon>Arthropoda</taxon>
        <taxon>Crustacea</taxon>
        <taxon>Multicrustacea</taxon>
        <taxon>Malacostraca</taxon>
        <taxon>Eumalacostraca</taxon>
        <taxon>Eucarida</taxon>
        <taxon>Decapoda</taxon>
        <taxon>Pleocyemata</taxon>
        <taxon>Brachyura</taxon>
        <taxon>Eubrachyura</taxon>
        <taxon>Portunoidea</taxon>
        <taxon>Portunidae</taxon>
        <taxon>Portuninae</taxon>
        <taxon>Portunus</taxon>
    </lineage>
</organism>
<proteinExistence type="predicted"/>
<dbReference type="Proteomes" id="UP000324222">
    <property type="component" value="Unassembled WGS sequence"/>
</dbReference>